<dbReference type="EMBL" id="AWWV01011418">
    <property type="protein sequence ID" value="OMO72499.1"/>
    <property type="molecule type" value="Genomic_DNA"/>
</dbReference>
<feature type="region of interest" description="Disordered" evidence="1">
    <location>
        <begin position="1"/>
        <end position="32"/>
    </location>
</feature>
<proteinExistence type="predicted"/>
<evidence type="ECO:0000313" key="2">
    <source>
        <dbReference type="EMBL" id="OMO72499.1"/>
    </source>
</evidence>
<sequence length="32" mass="3558">MALAPLPEQQAKQSSKRQSSPVIETPQHMQNP</sequence>
<gene>
    <name evidence="2" type="ORF">CCACVL1_17759</name>
</gene>
<comment type="caution">
    <text evidence="2">The sequence shown here is derived from an EMBL/GenBank/DDBJ whole genome shotgun (WGS) entry which is preliminary data.</text>
</comment>
<reference evidence="2 3" key="1">
    <citation type="submission" date="2013-09" db="EMBL/GenBank/DDBJ databases">
        <title>Corchorus capsularis genome sequencing.</title>
        <authorList>
            <person name="Alam M."/>
            <person name="Haque M.S."/>
            <person name="Islam M.S."/>
            <person name="Emdad E.M."/>
            <person name="Islam M.M."/>
            <person name="Ahmed B."/>
            <person name="Halim A."/>
            <person name="Hossen Q.M.M."/>
            <person name="Hossain M.Z."/>
            <person name="Ahmed R."/>
            <person name="Khan M.M."/>
            <person name="Islam R."/>
            <person name="Rashid M.M."/>
            <person name="Khan S.A."/>
            <person name="Rahman M.S."/>
            <person name="Alam M."/>
        </authorList>
    </citation>
    <scope>NUCLEOTIDE SEQUENCE [LARGE SCALE GENOMIC DNA]</scope>
    <source>
        <strain evidence="3">cv. CVL-1</strain>
        <tissue evidence="2">Whole seedling</tissue>
    </source>
</reference>
<protein>
    <submittedName>
        <fullName evidence="2">Uncharacterized protein</fullName>
    </submittedName>
</protein>
<accession>A0A1R3HQ28</accession>
<feature type="compositionally biased region" description="Low complexity" evidence="1">
    <location>
        <begin position="9"/>
        <end position="20"/>
    </location>
</feature>
<dbReference type="AlphaFoldDB" id="A0A1R3HQ28"/>
<organism evidence="2 3">
    <name type="scientific">Corchorus capsularis</name>
    <name type="common">Jute</name>
    <dbReference type="NCBI Taxonomy" id="210143"/>
    <lineage>
        <taxon>Eukaryota</taxon>
        <taxon>Viridiplantae</taxon>
        <taxon>Streptophyta</taxon>
        <taxon>Embryophyta</taxon>
        <taxon>Tracheophyta</taxon>
        <taxon>Spermatophyta</taxon>
        <taxon>Magnoliopsida</taxon>
        <taxon>eudicotyledons</taxon>
        <taxon>Gunneridae</taxon>
        <taxon>Pentapetalae</taxon>
        <taxon>rosids</taxon>
        <taxon>malvids</taxon>
        <taxon>Malvales</taxon>
        <taxon>Malvaceae</taxon>
        <taxon>Grewioideae</taxon>
        <taxon>Apeibeae</taxon>
        <taxon>Corchorus</taxon>
    </lineage>
</organism>
<dbReference type="Proteomes" id="UP000188268">
    <property type="component" value="Unassembled WGS sequence"/>
</dbReference>
<evidence type="ECO:0000256" key="1">
    <source>
        <dbReference type="SAM" id="MobiDB-lite"/>
    </source>
</evidence>
<dbReference type="Gramene" id="OMO72499">
    <property type="protein sequence ID" value="OMO72499"/>
    <property type="gene ID" value="CCACVL1_17759"/>
</dbReference>
<name>A0A1R3HQ28_COCAP</name>
<keyword evidence="3" id="KW-1185">Reference proteome</keyword>
<evidence type="ECO:0000313" key="3">
    <source>
        <dbReference type="Proteomes" id="UP000188268"/>
    </source>
</evidence>